<evidence type="ECO:0000313" key="10">
    <source>
        <dbReference type="EMBL" id="GGJ85604.1"/>
    </source>
</evidence>
<organism evidence="10 11">
    <name type="scientific">Deinococcus aquiradiocola</name>
    <dbReference type="NCBI Taxonomy" id="393059"/>
    <lineage>
        <taxon>Bacteria</taxon>
        <taxon>Thermotogati</taxon>
        <taxon>Deinococcota</taxon>
        <taxon>Deinococci</taxon>
        <taxon>Deinococcales</taxon>
        <taxon>Deinococcaceae</taxon>
        <taxon>Deinococcus</taxon>
    </lineage>
</organism>
<reference evidence="10" key="1">
    <citation type="journal article" date="2014" name="Int. J. Syst. Evol. Microbiol.">
        <title>Complete genome sequence of Corynebacterium casei LMG S-19264T (=DSM 44701T), isolated from a smear-ripened cheese.</title>
        <authorList>
            <consortium name="US DOE Joint Genome Institute (JGI-PGF)"/>
            <person name="Walter F."/>
            <person name="Albersmeier A."/>
            <person name="Kalinowski J."/>
            <person name="Ruckert C."/>
        </authorList>
    </citation>
    <scope>NUCLEOTIDE SEQUENCE</scope>
    <source>
        <strain evidence="10">JCM 14371</strain>
    </source>
</reference>
<dbReference type="GO" id="GO:0046872">
    <property type="term" value="F:metal ion binding"/>
    <property type="evidence" value="ECO:0007669"/>
    <property type="project" value="UniProtKB-KW"/>
</dbReference>
<gene>
    <name evidence="10" type="ORF">GCM10008939_31830</name>
</gene>
<protein>
    <submittedName>
        <fullName evidence="10">Aminopeptidase</fullName>
    </submittedName>
</protein>
<comment type="cofactor">
    <cofactor evidence="3">
        <name>Zn(2+)</name>
        <dbReference type="ChEBI" id="CHEBI:29105"/>
    </cofactor>
</comment>
<name>A0A917UU81_9DEIO</name>
<dbReference type="Proteomes" id="UP000635726">
    <property type="component" value="Unassembled WGS sequence"/>
</dbReference>
<dbReference type="InterPro" id="IPR052170">
    <property type="entry name" value="M29_Exopeptidase"/>
</dbReference>
<sequence length="427" mass="46157">MDAQTPTDQTSASQHGLTFEQKLANYADLLVRVGVNLQPGGKLQLNAPIEAAPLVRLIAQKAWEAGAVDVHVAYQDQVLGRVMFDHAPDAAMEYAPAWSAEEAAHRVDDGYAFLSVAGSDPDLLAGADQGRIARRSKTSALLSKPVSERMMAFEVNWSIGAMPVPSWARKVFPTLTQDEAVARLWDAIFQVSRADTPDPVGAWRAHVDRLASVRTHLNGRRYHAVHIRNAHTDLTVGLADGHLWAGGAWPAQNGVAGVPNLPTDEVFTMPHRARVDGYVQASKPLSVRGTLIEDIRMRFEGGRAVEATASRGQDVLLALLDTDEGARHLGEIALVEYDSPVASTGLLFYNTLFDENAASHIAMGQAYAFNVENGTAEGALAAAGGNTSLIHVDWMIGTPDTDVDGVYEDGRRESVMRAGKWSYDTQD</sequence>
<evidence type="ECO:0000256" key="6">
    <source>
        <dbReference type="ARBA" id="ARBA00022670"/>
    </source>
</evidence>
<keyword evidence="9" id="KW-0482">Metalloprotease</keyword>
<dbReference type="PANTHER" id="PTHR34448">
    <property type="entry name" value="AMINOPEPTIDASE"/>
    <property type="match status" value="1"/>
</dbReference>
<comment type="cofactor">
    <cofactor evidence="1">
        <name>Co(2+)</name>
        <dbReference type="ChEBI" id="CHEBI:48828"/>
    </cofactor>
</comment>
<dbReference type="GO" id="GO:0008237">
    <property type="term" value="F:metallopeptidase activity"/>
    <property type="evidence" value="ECO:0007669"/>
    <property type="project" value="UniProtKB-KW"/>
</dbReference>
<evidence type="ECO:0000256" key="1">
    <source>
        <dbReference type="ARBA" id="ARBA00001941"/>
    </source>
</evidence>
<reference evidence="10" key="2">
    <citation type="submission" date="2020-09" db="EMBL/GenBank/DDBJ databases">
        <authorList>
            <person name="Sun Q."/>
            <person name="Ohkuma M."/>
        </authorList>
    </citation>
    <scope>NUCLEOTIDE SEQUENCE</scope>
    <source>
        <strain evidence="10">JCM 14371</strain>
    </source>
</reference>
<evidence type="ECO:0000256" key="3">
    <source>
        <dbReference type="ARBA" id="ARBA00001947"/>
    </source>
</evidence>
<evidence type="ECO:0000256" key="9">
    <source>
        <dbReference type="ARBA" id="ARBA00023049"/>
    </source>
</evidence>
<dbReference type="PANTHER" id="PTHR34448:SF3">
    <property type="entry name" value="AMINOPEPTIDASE AMPS"/>
    <property type="match status" value="1"/>
</dbReference>
<keyword evidence="6" id="KW-0645">Protease</keyword>
<evidence type="ECO:0000313" key="11">
    <source>
        <dbReference type="Proteomes" id="UP000635726"/>
    </source>
</evidence>
<dbReference type="InterPro" id="IPR035097">
    <property type="entry name" value="M29_N-terminal"/>
</dbReference>
<keyword evidence="8" id="KW-0378">Hydrolase</keyword>
<keyword evidence="5 10" id="KW-0031">Aminopeptidase</keyword>
<comment type="similarity">
    <text evidence="4">Belongs to the peptidase M29 family.</text>
</comment>
<dbReference type="Pfam" id="PF02073">
    <property type="entry name" value="Peptidase_M29"/>
    <property type="match status" value="1"/>
</dbReference>
<evidence type="ECO:0000256" key="4">
    <source>
        <dbReference type="ARBA" id="ARBA00008236"/>
    </source>
</evidence>
<dbReference type="PRINTS" id="PR00919">
    <property type="entry name" value="THERMOPTASE"/>
</dbReference>
<evidence type="ECO:0000256" key="2">
    <source>
        <dbReference type="ARBA" id="ARBA00001946"/>
    </source>
</evidence>
<comment type="caution">
    <text evidence="10">The sequence shown here is derived from an EMBL/GenBank/DDBJ whole genome shotgun (WGS) entry which is preliminary data.</text>
</comment>
<accession>A0A917UU81</accession>
<dbReference type="RefSeq" id="WP_188964294.1">
    <property type="nucleotide sequence ID" value="NZ_BMOE01000014.1"/>
</dbReference>
<dbReference type="GO" id="GO:0004177">
    <property type="term" value="F:aminopeptidase activity"/>
    <property type="evidence" value="ECO:0007669"/>
    <property type="project" value="UniProtKB-KW"/>
</dbReference>
<dbReference type="Gene3D" id="3.40.1830.10">
    <property type="entry name" value="Thermophilic metalloprotease (M29)"/>
    <property type="match status" value="1"/>
</dbReference>
<dbReference type="SUPFAM" id="SSF144052">
    <property type="entry name" value="Thermophilic metalloprotease-like"/>
    <property type="match status" value="1"/>
</dbReference>
<proteinExistence type="inferred from homology"/>
<evidence type="ECO:0000256" key="8">
    <source>
        <dbReference type="ARBA" id="ARBA00022801"/>
    </source>
</evidence>
<comment type="cofactor">
    <cofactor evidence="2">
        <name>Mg(2+)</name>
        <dbReference type="ChEBI" id="CHEBI:18420"/>
    </cofactor>
</comment>
<keyword evidence="11" id="KW-1185">Reference proteome</keyword>
<keyword evidence="7" id="KW-0479">Metal-binding</keyword>
<evidence type="ECO:0000256" key="5">
    <source>
        <dbReference type="ARBA" id="ARBA00022438"/>
    </source>
</evidence>
<dbReference type="EMBL" id="BMOE01000014">
    <property type="protein sequence ID" value="GGJ85604.1"/>
    <property type="molecule type" value="Genomic_DNA"/>
</dbReference>
<dbReference type="GO" id="GO:0006508">
    <property type="term" value="P:proteolysis"/>
    <property type="evidence" value="ECO:0007669"/>
    <property type="project" value="UniProtKB-KW"/>
</dbReference>
<evidence type="ECO:0000256" key="7">
    <source>
        <dbReference type="ARBA" id="ARBA00022723"/>
    </source>
</evidence>
<dbReference type="InterPro" id="IPR000787">
    <property type="entry name" value="Peptidase_M29"/>
</dbReference>
<dbReference type="AlphaFoldDB" id="A0A917UU81"/>